<dbReference type="SMART" id="SM00164">
    <property type="entry name" value="TBC"/>
    <property type="match status" value="1"/>
</dbReference>
<dbReference type="GO" id="GO:0005737">
    <property type="term" value="C:cytoplasm"/>
    <property type="evidence" value="ECO:0007669"/>
    <property type="project" value="UniProtKB-ARBA"/>
</dbReference>
<protein>
    <recommendedName>
        <fullName evidence="2">Rab-GAP TBC domain-containing protein</fullName>
    </recommendedName>
</protein>
<evidence type="ECO:0000259" key="2">
    <source>
        <dbReference type="PROSITE" id="PS50086"/>
    </source>
</evidence>
<dbReference type="FunFam" id="1.10.8.270:FF:000011">
    <property type="entry name" value="TBC1 domain family member 5"/>
    <property type="match status" value="1"/>
</dbReference>
<dbReference type="PROSITE" id="PS50086">
    <property type="entry name" value="TBC_RABGAP"/>
    <property type="match status" value="1"/>
</dbReference>
<dbReference type="Gene3D" id="1.10.8.270">
    <property type="entry name" value="putative rabgap domain of human tbc1 domain family member 14 like domains"/>
    <property type="match status" value="1"/>
</dbReference>
<proteinExistence type="predicted"/>
<evidence type="ECO:0000313" key="3">
    <source>
        <dbReference type="EMBL" id="CRZ09841.1"/>
    </source>
</evidence>
<dbReference type="PANTHER" id="PTHR22957:SF337">
    <property type="entry name" value="TBC1 DOMAIN FAMILY MEMBER 5"/>
    <property type="match status" value="1"/>
</dbReference>
<dbReference type="InterPro" id="IPR035969">
    <property type="entry name" value="Rab-GAP_TBC_sf"/>
</dbReference>
<reference evidence="3" key="1">
    <citation type="submission" date="2015-04" db="EMBL/GenBank/DDBJ databases">
        <title>The genome sequence of the plant pathogenic Rhizarian Plasmodiophora brassicae reveals insights in its biotrophic life cycle and the origin of chitin synthesis.</title>
        <authorList>
            <person name="Schwelm A."/>
            <person name="Fogelqvist J."/>
            <person name="Knaust A."/>
            <person name="Julke S."/>
            <person name="Lilja T."/>
            <person name="Dhandapani V."/>
            <person name="Bonilla-Rosso G."/>
            <person name="Karlsson M."/>
            <person name="Shevchenko A."/>
            <person name="Choi S.R."/>
            <person name="Kim H.G."/>
            <person name="Park J.Y."/>
            <person name="Lim Y.P."/>
            <person name="Ludwig-Muller J."/>
            <person name="Dixelius C."/>
        </authorList>
    </citation>
    <scope>NUCLEOTIDE SEQUENCE</scope>
    <source>
        <tissue evidence="3">Potato root galls</tissue>
    </source>
</reference>
<dbReference type="AlphaFoldDB" id="A0A0H5R7P5"/>
<dbReference type="PANTHER" id="PTHR22957">
    <property type="entry name" value="TBC1 DOMAIN FAMILY MEMBER GTPASE-ACTIVATING PROTEIN"/>
    <property type="match status" value="1"/>
</dbReference>
<dbReference type="FunFam" id="1.10.472.80:FF:000038">
    <property type="entry name" value="TBC1 domain family member 5"/>
    <property type="match status" value="1"/>
</dbReference>
<dbReference type="GO" id="GO:0005096">
    <property type="term" value="F:GTPase activator activity"/>
    <property type="evidence" value="ECO:0007669"/>
    <property type="project" value="UniProtKB-KW"/>
</dbReference>
<dbReference type="Gene3D" id="1.10.472.80">
    <property type="entry name" value="Ypt/Rab-GAP domain of gyp1p, domain 3"/>
    <property type="match status" value="1"/>
</dbReference>
<evidence type="ECO:0000256" key="1">
    <source>
        <dbReference type="ARBA" id="ARBA00022468"/>
    </source>
</evidence>
<dbReference type="Pfam" id="PF00566">
    <property type="entry name" value="RabGAP-TBC"/>
    <property type="match status" value="1"/>
</dbReference>
<keyword evidence="1" id="KW-0343">GTPase activation</keyword>
<dbReference type="InterPro" id="IPR000195">
    <property type="entry name" value="Rab-GAP-TBC_dom"/>
</dbReference>
<dbReference type="SUPFAM" id="SSF47923">
    <property type="entry name" value="Ypt/Rab-GAP domain of gyp1p"/>
    <property type="match status" value="2"/>
</dbReference>
<name>A0A0H5R7P5_9EUKA</name>
<dbReference type="EMBL" id="HACM01009399">
    <property type="protein sequence ID" value="CRZ09841.1"/>
    <property type="molecule type" value="Transcribed_RNA"/>
</dbReference>
<feature type="domain" description="Rab-GAP TBC" evidence="2">
    <location>
        <begin position="10"/>
        <end position="263"/>
    </location>
</feature>
<organism evidence="3">
    <name type="scientific">Spongospora subterranea</name>
    <dbReference type="NCBI Taxonomy" id="70186"/>
    <lineage>
        <taxon>Eukaryota</taxon>
        <taxon>Sar</taxon>
        <taxon>Rhizaria</taxon>
        <taxon>Endomyxa</taxon>
        <taxon>Phytomyxea</taxon>
        <taxon>Plasmodiophorida</taxon>
        <taxon>Plasmodiophoridae</taxon>
        <taxon>Spongospora</taxon>
    </lineage>
</organism>
<sequence>MTHYRLNGANDDALPRSLQWAIWLGSQSKEQTEWLTTARQSRSNYSRLLQECTAAPTDQDDDPQINNPLSLHERSAWSQFFQSTDLQSVIDMDLVRTHPNDFFFQSPVVQKHMKSVLFVWARRHPDVSYRQGMNELLSPLILVRTRDSEHSSQHSSPDLQELTDPEYIEHDTYALFDQIMVRMSKLFISEHGISSEQSPAVVIRSVYVQNTLLKKVDQELYNRLLKLDVQPQLYGLRWLRLLLTREFNLENILHVWDAIFRPDISNLAEVPFDFPMVDCICVAMLELVRNELLREDTNACIKCLLTYPPVQDIFTLLNRARSILECAQVLVHSRSASIPPGKPESRSASPMSYSPLSAMNITSVLANNVTRIVARAYQPSAPTFNEQIGARLQIFIDNMQEEIRKGRENCDHQLLLRCLAKIKQTKDVLIGNLPVEILSEEPESQLHHPLQL</sequence>
<accession>A0A0H5R7P5</accession>